<proteinExistence type="predicted"/>
<accession>A0ABV1R909</accession>
<comment type="caution">
    <text evidence="1">The sequence shown here is derived from an EMBL/GenBank/DDBJ whole genome shotgun (WGS) entry which is preliminary data.</text>
</comment>
<name>A0ABV1R909_9HYPH</name>
<organism evidence="1 2">
    <name type="scientific">Methylobacterium brachiatum</name>
    <dbReference type="NCBI Taxonomy" id="269660"/>
    <lineage>
        <taxon>Bacteria</taxon>
        <taxon>Pseudomonadati</taxon>
        <taxon>Pseudomonadota</taxon>
        <taxon>Alphaproteobacteria</taxon>
        <taxon>Hyphomicrobiales</taxon>
        <taxon>Methylobacteriaceae</taxon>
        <taxon>Methylobacterium</taxon>
    </lineage>
</organism>
<sequence length="65" mass="7257">MSFLLFSMHGSTREAALIKAEKPRNQDRPRRSMMLFVNEAQTLGLVGSMASPDERLVCSAKTSKE</sequence>
<keyword evidence="2" id="KW-1185">Reference proteome</keyword>
<gene>
    <name evidence="1" type="ORF">ABS770_24065</name>
</gene>
<dbReference type="RefSeq" id="WP_350380653.1">
    <property type="nucleotide sequence ID" value="NZ_JBELQD010000043.1"/>
</dbReference>
<dbReference type="Proteomes" id="UP001432995">
    <property type="component" value="Unassembled WGS sequence"/>
</dbReference>
<reference evidence="1" key="1">
    <citation type="submission" date="2024-06" db="EMBL/GenBank/DDBJ databases">
        <authorList>
            <person name="Campbell A.G."/>
        </authorList>
    </citation>
    <scope>NUCLEOTIDE SEQUENCE</scope>
    <source>
        <strain evidence="1">EM17</strain>
    </source>
</reference>
<dbReference type="EMBL" id="JBELQD010000043">
    <property type="protein sequence ID" value="MER2291333.1"/>
    <property type="molecule type" value="Genomic_DNA"/>
</dbReference>
<protein>
    <submittedName>
        <fullName evidence="1">Uncharacterized protein</fullName>
    </submittedName>
</protein>
<evidence type="ECO:0000313" key="2">
    <source>
        <dbReference type="Proteomes" id="UP001432995"/>
    </source>
</evidence>
<evidence type="ECO:0000313" key="1">
    <source>
        <dbReference type="EMBL" id="MER2291333.1"/>
    </source>
</evidence>